<organism evidence="1 2">
    <name type="scientific">Candidatus Propionivibrio aalborgensis</name>
    <dbReference type="NCBI Taxonomy" id="1860101"/>
    <lineage>
        <taxon>Bacteria</taxon>
        <taxon>Pseudomonadati</taxon>
        <taxon>Pseudomonadota</taxon>
        <taxon>Betaproteobacteria</taxon>
        <taxon>Rhodocyclales</taxon>
        <taxon>Rhodocyclaceae</taxon>
        <taxon>Propionivibrio</taxon>
    </lineage>
</organism>
<evidence type="ECO:0000313" key="1">
    <source>
        <dbReference type="EMBL" id="SBT05630.1"/>
    </source>
</evidence>
<sequence length="166" mass="17803">MGIQIVSRYGERFLIEVAGCVWLLADCVQVPQENGVAGAFSTRQEEVVGLLERRFCSFVAMRLEQGDAEFASRGGLGCRIACRVSGGGKEINGLLDIALLAQGNTFRNGRVPISRGNGSAGRLNEEEGQDKAISESDLNRTHVCCLSHAAGFGGLQLSKFVPGRSW</sequence>
<keyword evidence="2" id="KW-1185">Reference proteome</keyword>
<dbReference type="Proteomes" id="UP000199600">
    <property type="component" value="Unassembled WGS sequence"/>
</dbReference>
<reference evidence="1 2" key="1">
    <citation type="submission" date="2016-06" db="EMBL/GenBank/DDBJ databases">
        <authorList>
            <person name="Kjaerup R.B."/>
            <person name="Dalgaard T.S."/>
            <person name="Juul-Madsen H.R."/>
        </authorList>
    </citation>
    <scope>NUCLEOTIDE SEQUENCE [LARGE SCALE GENOMIC DNA]</scope>
    <source>
        <strain evidence="1">2</strain>
    </source>
</reference>
<name>A0A1A8XKG7_9RHOO</name>
<dbReference type="EMBL" id="FLQY01000069">
    <property type="protein sequence ID" value="SBT05630.1"/>
    <property type="molecule type" value="Genomic_DNA"/>
</dbReference>
<evidence type="ECO:0000313" key="2">
    <source>
        <dbReference type="Proteomes" id="UP000199600"/>
    </source>
</evidence>
<proteinExistence type="predicted"/>
<gene>
    <name evidence="1" type="ORF">PROAA_1600007</name>
</gene>
<protein>
    <submittedName>
        <fullName evidence="1">Uncharacterized protein</fullName>
    </submittedName>
</protein>
<accession>A0A1A8XKG7</accession>
<dbReference type="AlphaFoldDB" id="A0A1A8XKG7"/>